<dbReference type="AlphaFoldDB" id="A0A024GTR4"/>
<sequence length="112" mass="12894">MKTLDSIGVHIVTRFSNFLSTISHLASTFCGRNFHFQFILSLRVRQQQDSKLVGWLHSAVGSINRCYGTICIFRISRLTTIALLRRAYCNGSIEKILLLERMKRDTFDTHNS</sequence>
<reference evidence="1 2" key="1">
    <citation type="submission" date="2012-05" db="EMBL/GenBank/DDBJ databases">
        <title>Recombination and specialization in a pathogen metapopulation.</title>
        <authorList>
            <person name="Gardiner A."/>
            <person name="Kemen E."/>
            <person name="Schultz-Larsen T."/>
            <person name="MacLean D."/>
            <person name="Van Oosterhout C."/>
            <person name="Jones J.D.G."/>
        </authorList>
    </citation>
    <scope>NUCLEOTIDE SEQUENCE [LARGE SCALE GENOMIC DNA]</scope>
    <source>
        <strain evidence="1 2">Ac Nc2</strain>
    </source>
</reference>
<gene>
    <name evidence="1" type="ORF">BN9_116330</name>
</gene>
<organism evidence="1 2">
    <name type="scientific">Albugo candida</name>
    <dbReference type="NCBI Taxonomy" id="65357"/>
    <lineage>
        <taxon>Eukaryota</taxon>
        <taxon>Sar</taxon>
        <taxon>Stramenopiles</taxon>
        <taxon>Oomycota</taxon>
        <taxon>Peronosporomycetes</taxon>
        <taxon>Albuginales</taxon>
        <taxon>Albuginaceae</taxon>
        <taxon>Albugo</taxon>
    </lineage>
</organism>
<evidence type="ECO:0000313" key="1">
    <source>
        <dbReference type="EMBL" id="CCI50115.1"/>
    </source>
</evidence>
<protein>
    <submittedName>
        <fullName evidence="1">Uncharacterized protein</fullName>
    </submittedName>
</protein>
<dbReference type="InParanoid" id="A0A024GTR4"/>
<proteinExistence type="predicted"/>
<name>A0A024GTR4_9STRA</name>
<evidence type="ECO:0000313" key="2">
    <source>
        <dbReference type="Proteomes" id="UP000053237"/>
    </source>
</evidence>
<dbReference type="Proteomes" id="UP000053237">
    <property type="component" value="Unassembled WGS sequence"/>
</dbReference>
<accession>A0A024GTR4</accession>
<dbReference type="EMBL" id="CAIX01000395">
    <property type="protein sequence ID" value="CCI50115.1"/>
    <property type="molecule type" value="Genomic_DNA"/>
</dbReference>
<comment type="caution">
    <text evidence="1">The sequence shown here is derived from an EMBL/GenBank/DDBJ whole genome shotgun (WGS) entry which is preliminary data.</text>
</comment>
<keyword evidence="2" id="KW-1185">Reference proteome</keyword>